<dbReference type="InterPro" id="IPR035940">
    <property type="entry name" value="CAP_sf"/>
</dbReference>
<sequence length="122" mass="13520">MDFLLNSVRATIWYTRTSPVFEGSMQDKYIQATNAWRAIKGLNPLVYDPDLNSTSRENNRVSSELNDMGHHVTGGPGTVKILAILVTLQKEMLICGTNIMNPDYTRIGGDENGAYGICTYGM</sequence>
<dbReference type="AlphaFoldDB" id="A0AAD5TY84"/>
<organism evidence="1 2">
    <name type="scientific">Clydaea vesicula</name>
    <dbReference type="NCBI Taxonomy" id="447962"/>
    <lineage>
        <taxon>Eukaryota</taxon>
        <taxon>Fungi</taxon>
        <taxon>Fungi incertae sedis</taxon>
        <taxon>Chytridiomycota</taxon>
        <taxon>Chytridiomycota incertae sedis</taxon>
        <taxon>Chytridiomycetes</taxon>
        <taxon>Lobulomycetales</taxon>
        <taxon>Lobulomycetaceae</taxon>
        <taxon>Clydaea</taxon>
    </lineage>
</organism>
<proteinExistence type="predicted"/>
<dbReference type="SUPFAM" id="SSF55797">
    <property type="entry name" value="PR-1-like"/>
    <property type="match status" value="1"/>
</dbReference>
<evidence type="ECO:0000313" key="2">
    <source>
        <dbReference type="Proteomes" id="UP001211065"/>
    </source>
</evidence>
<comment type="caution">
    <text evidence="1">The sequence shown here is derived from an EMBL/GenBank/DDBJ whole genome shotgun (WGS) entry which is preliminary data.</text>
</comment>
<keyword evidence="2" id="KW-1185">Reference proteome</keyword>
<protein>
    <submittedName>
        <fullName evidence="1">Uncharacterized protein</fullName>
    </submittedName>
</protein>
<name>A0AAD5TY84_9FUNG</name>
<accession>A0AAD5TY84</accession>
<reference evidence="1" key="1">
    <citation type="submission" date="2020-05" db="EMBL/GenBank/DDBJ databases">
        <title>Phylogenomic resolution of chytrid fungi.</title>
        <authorList>
            <person name="Stajich J.E."/>
            <person name="Amses K."/>
            <person name="Simmons R."/>
            <person name="Seto K."/>
            <person name="Myers J."/>
            <person name="Bonds A."/>
            <person name="Quandt C.A."/>
            <person name="Barry K."/>
            <person name="Liu P."/>
            <person name="Grigoriev I."/>
            <person name="Longcore J.E."/>
            <person name="James T.Y."/>
        </authorList>
    </citation>
    <scope>NUCLEOTIDE SEQUENCE</scope>
    <source>
        <strain evidence="1">JEL0476</strain>
    </source>
</reference>
<dbReference type="EMBL" id="JADGJW010000852">
    <property type="protein sequence ID" value="KAJ3211154.1"/>
    <property type="molecule type" value="Genomic_DNA"/>
</dbReference>
<dbReference type="Proteomes" id="UP001211065">
    <property type="component" value="Unassembled WGS sequence"/>
</dbReference>
<gene>
    <name evidence="1" type="ORF">HK099_008085</name>
</gene>
<evidence type="ECO:0000313" key="1">
    <source>
        <dbReference type="EMBL" id="KAJ3211154.1"/>
    </source>
</evidence>